<feature type="compositionally biased region" description="Basic residues" evidence="1">
    <location>
        <begin position="802"/>
        <end position="813"/>
    </location>
</feature>
<organism evidence="2 3">
    <name type="scientific">Dryococelus australis</name>
    <dbReference type="NCBI Taxonomy" id="614101"/>
    <lineage>
        <taxon>Eukaryota</taxon>
        <taxon>Metazoa</taxon>
        <taxon>Ecdysozoa</taxon>
        <taxon>Arthropoda</taxon>
        <taxon>Hexapoda</taxon>
        <taxon>Insecta</taxon>
        <taxon>Pterygota</taxon>
        <taxon>Neoptera</taxon>
        <taxon>Polyneoptera</taxon>
        <taxon>Phasmatodea</taxon>
        <taxon>Verophasmatodea</taxon>
        <taxon>Anareolatae</taxon>
        <taxon>Phasmatidae</taxon>
        <taxon>Eurycanthinae</taxon>
        <taxon>Dryococelus</taxon>
    </lineage>
</organism>
<gene>
    <name evidence="2" type="ORF">PR048_033383</name>
</gene>
<feature type="region of interest" description="Disordered" evidence="1">
    <location>
        <begin position="756"/>
        <end position="813"/>
    </location>
</feature>
<feature type="region of interest" description="Disordered" evidence="1">
    <location>
        <begin position="607"/>
        <end position="639"/>
    </location>
</feature>
<feature type="compositionally biased region" description="Basic and acidic residues" evidence="1">
    <location>
        <begin position="455"/>
        <end position="471"/>
    </location>
</feature>
<feature type="compositionally biased region" description="Gly residues" evidence="1">
    <location>
        <begin position="765"/>
        <end position="781"/>
    </location>
</feature>
<evidence type="ECO:0000256" key="1">
    <source>
        <dbReference type="SAM" id="MobiDB-lite"/>
    </source>
</evidence>
<accession>A0ABQ9G051</accession>
<feature type="region of interest" description="Disordered" evidence="1">
    <location>
        <begin position="269"/>
        <end position="299"/>
    </location>
</feature>
<keyword evidence="3" id="KW-1185">Reference proteome</keyword>
<feature type="compositionally biased region" description="Polar residues" evidence="1">
    <location>
        <begin position="286"/>
        <end position="299"/>
    </location>
</feature>
<feature type="compositionally biased region" description="Low complexity" evidence="1">
    <location>
        <begin position="782"/>
        <end position="793"/>
    </location>
</feature>
<evidence type="ECO:0000313" key="3">
    <source>
        <dbReference type="Proteomes" id="UP001159363"/>
    </source>
</evidence>
<dbReference type="Proteomes" id="UP001159363">
    <property type="component" value="Chromosome 16"/>
</dbReference>
<feature type="compositionally biased region" description="Basic and acidic residues" evidence="1">
    <location>
        <begin position="269"/>
        <end position="281"/>
    </location>
</feature>
<feature type="region of interest" description="Disordered" evidence="1">
    <location>
        <begin position="454"/>
        <end position="481"/>
    </location>
</feature>
<dbReference type="EMBL" id="JARBHB010000017">
    <property type="protein sequence ID" value="KAJ8865860.1"/>
    <property type="molecule type" value="Genomic_DNA"/>
</dbReference>
<proteinExistence type="predicted"/>
<comment type="caution">
    <text evidence="2">The sequence shown here is derived from an EMBL/GenBank/DDBJ whole genome shotgun (WGS) entry which is preliminary data.</text>
</comment>
<reference evidence="2 3" key="1">
    <citation type="submission" date="2023-02" db="EMBL/GenBank/DDBJ databases">
        <title>LHISI_Scaffold_Assembly.</title>
        <authorList>
            <person name="Stuart O.P."/>
            <person name="Cleave R."/>
            <person name="Magrath M.J.L."/>
            <person name="Mikheyev A.S."/>
        </authorList>
    </citation>
    <scope>NUCLEOTIDE SEQUENCE [LARGE SCALE GENOMIC DNA]</scope>
    <source>
        <strain evidence="2">Daus_M_001</strain>
        <tissue evidence="2">Leg muscle</tissue>
    </source>
</reference>
<evidence type="ECO:0000313" key="2">
    <source>
        <dbReference type="EMBL" id="KAJ8865860.1"/>
    </source>
</evidence>
<feature type="region of interest" description="Disordered" evidence="1">
    <location>
        <begin position="126"/>
        <end position="149"/>
    </location>
</feature>
<protein>
    <submittedName>
        <fullName evidence="2">Uncharacterized protein</fullName>
    </submittedName>
</protein>
<name>A0ABQ9G051_9NEOP</name>
<sequence>MTGTRLYSPFNVSSNFPEALLKFSFQAIPPPCTSKALLNAVRDSESSFGQRICRPHSDRFNVTSLTSSSGHVHVHRNGQNELRPPQIYTAPKNAAVSNPSLLNLLLWKRRREYKVADGTRERKREKAFYGKASSPANESLQSPRRASQAVADISRRDCQSGTCNWPSGPVRLSTTASTRLPFTSTFVGQDGSLTRARKMAPLALTCRSAVRHSVPGNLLSSSAAQPIGNLSQSRSSQSEERQIWAALHIEVLRADGGQRGEYGAALECKGGEKRETPEKTHRPVATSGSIPTRENPAATSPNIEPGSLWWAPYNIGLPQVLLHSNVKERPNRNIRELNKNESWHSNTKERPNRNIRELNKNESWHSNIKERPNRNIRELNKNENCYSRTTLNFTVLCIPEPASLLNSLPRGCKATPFPPELRVIGAHNCRVFIYWRRVTQGESDQLWSGIAKVSTEQRRSEGAGETGDNRENTPTSGIVRHDSHMPLGVARLGGPVVSRVINSAMPGRMTSRTSVCPVRGRSANIGRKFLREMTLGEVRLQTRQKKRLKGARVSNGNCASNLLGGFSRGCPVFPPSLHSSAAPYHASLPTAVNEVLRADGVWSSAGMKGRGVTGDPRENPPTNGIVRHDSHVRKSGVSLPLGSPLVDDRPIMNAVKYRVESGVLWTNRTMVSSSTATNRTGVLAVVLTLLELHSEERSLQSVIRGVAGDRTCWEFAASSVYALGAGSSAECPWGAPTLGIAACLFVYAGHRQTFAPSSSLHGNEGRGGGGVRASGNRGRGGSRSLRPVRSLPGQGRKDVAPSHRRRPRLLLQP</sequence>
<feature type="compositionally biased region" description="Polar residues" evidence="1">
    <location>
        <begin position="134"/>
        <end position="145"/>
    </location>
</feature>